<feature type="chain" id="PRO_5009943836" description="SPOR domain-containing protein" evidence="1">
    <location>
        <begin position="38"/>
        <end position="308"/>
    </location>
</feature>
<dbReference type="Proteomes" id="UP000185678">
    <property type="component" value="Unassembled WGS sequence"/>
</dbReference>
<evidence type="ECO:0000313" key="3">
    <source>
        <dbReference type="Proteomes" id="UP000185678"/>
    </source>
</evidence>
<feature type="signal peptide" evidence="1">
    <location>
        <begin position="1"/>
        <end position="37"/>
    </location>
</feature>
<evidence type="ECO:0008006" key="4">
    <source>
        <dbReference type="Google" id="ProtNLM"/>
    </source>
</evidence>
<organism evidence="2 3">
    <name type="scientific">Insolitispirillum peregrinum</name>
    <dbReference type="NCBI Taxonomy" id="80876"/>
    <lineage>
        <taxon>Bacteria</taxon>
        <taxon>Pseudomonadati</taxon>
        <taxon>Pseudomonadota</taxon>
        <taxon>Alphaproteobacteria</taxon>
        <taxon>Rhodospirillales</taxon>
        <taxon>Novispirillaceae</taxon>
        <taxon>Insolitispirillum</taxon>
    </lineage>
</organism>
<keyword evidence="3" id="KW-1185">Reference proteome</keyword>
<sequence length="308" mass="32192">MSPNAPVAPDRRPSLTRSLLTRLLAPCALAVALTACAALEPPQTTATGPHGTATGVAGPLSGRWVVSDVHPSGQVSLSADDRKALVGRPVLLDDTRAEDVAGRICETPSYVMRATTFGEAVQTRQPMAGQNERVTVVSVGCGTVPFATFIALPKGVLLAEHHGTLVSLIPAAAATPMTVPVTTPIAMAAAAPVPTPAPAETASKDNNVGKDALEGQKATATPDSKLGMHLASYKGEGMAREGWTELKKEVPALAALTPRYVPVKLTLKGAKEDFVRLYAVGLSQADMYAQCTQMRKQHKYCVVMPLAQ</sequence>
<protein>
    <recommendedName>
        <fullName evidence="4">SPOR domain-containing protein</fullName>
    </recommendedName>
</protein>
<keyword evidence="1" id="KW-0732">Signal</keyword>
<dbReference type="AlphaFoldDB" id="A0A1N7PJS2"/>
<name>A0A1N7PJS2_9PROT</name>
<evidence type="ECO:0000313" key="2">
    <source>
        <dbReference type="EMBL" id="SIT10757.1"/>
    </source>
</evidence>
<dbReference type="EMBL" id="FTOA01000007">
    <property type="protein sequence ID" value="SIT10757.1"/>
    <property type="molecule type" value="Genomic_DNA"/>
</dbReference>
<dbReference type="RefSeq" id="WP_076401628.1">
    <property type="nucleotide sequence ID" value="NZ_FTOA01000007.1"/>
</dbReference>
<proteinExistence type="predicted"/>
<evidence type="ECO:0000256" key="1">
    <source>
        <dbReference type="SAM" id="SignalP"/>
    </source>
</evidence>
<gene>
    <name evidence="2" type="ORF">SAMN05421779_10713</name>
</gene>
<reference evidence="2 3" key="1">
    <citation type="submission" date="2017-01" db="EMBL/GenBank/DDBJ databases">
        <authorList>
            <person name="Mah S.A."/>
            <person name="Swanson W.J."/>
            <person name="Moy G.W."/>
            <person name="Vacquier V.D."/>
        </authorList>
    </citation>
    <scope>NUCLEOTIDE SEQUENCE [LARGE SCALE GENOMIC DNA]</scope>
    <source>
        <strain evidence="2 3">DSM 11589</strain>
    </source>
</reference>
<dbReference type="STRING" id="80876.SAMN05421779_10713"/>
<accession>A0A1N7PJS2</accession>